<dbReference type="PANTHER" id="PTHR30471">
    <property type="entry name" value="DNA REPAIR PROTEIN RADC"/>
    <property type="match status" value="1"/>
</dbReference>
<dbReference type="CDD" id="cd08071">
    <property type="entry name" value="MPN_DUF2466"/>
    <property type="match status" value="1"/>
</dbReference>
<sequence>MSIMLAMLKQDQPRERLMTYGPEQLTNQELLAIIINTGSKDESVLEVANKLLMSMGNIRDMRYLTLQELREIKGIGEKKAVTMLAMIELAVRMHTHSLEDRVKIKSPQCVADLLMERLRYYTQEHFIALYLNTKNVVIHEQVIFKGSLNASIVHPREVFREAVRRSAASIIVCHNHPSGDPTPSVEDIEATKRLINCGTLFGIELLDHIIIGDGVFVSIKEKGLL</sequence>
<evidence type="ECO:0000256" key="4">
    <source>
        <dbReference type="ARBA" id="ARBA00022801"/>
    </source>
</evidence>
<accession>A0A4R6C2S8</accession>
<evidence type="ECO:0000313" key="10">
    <source>
        <dbReference type="Proteomes" id="UP000294843"/>
    </source>
</evidence>
<dbReference type="SUPFAM" id="SSF102712">
    <property type="entry name" value="JAB1/MPN domain"/>
    <property type="match status" value="1"/>
</dbReference>
<comment type="caution">
    <text evidence="9">The sequence shown here is derived from an EMBL/GenBank/DDBJ whole genome shotgun (WGS) entry which is preliminary data.</text>
</comment>
<dbReference type="GO" id="GO:0008237">
    <property type="term" value="F:metallopeptidase activity"/>
    <property type="evidence" value="ECO:0007669"/>
    <property type="project" value="UniProtKB-KW"/>
</dbReference>
<name>A0A4R6C2S8_9STAP</name>
<keyword evidence="3" id="KW-0479">Metal-binding</keyword>
<dbReference type="InterPro" id="IPR020891">
    <property type="entry name" value="UPF0758_CS"/>
</dbReference>
<keyword evidence="4" id="KW-0378">Hydrolase</keyword>
<keyword evidence="5" id="KW-0862">Zinc</keyword>
<dbReference type="PROSITE" id="PS01302">
    <property type="entry name" value="UPF0758"/>
    <property type="match status" value="1"/>
</dbReference>
<evidence type="ECO:0000256" key="3">
    <source>
        <dbReference type="ARBA" id="ARBA00022723"/>
    </source>
</evidence>
<dbReference type="NCBIfam" id="TIGR00608">
    <property type="entry name" value="radc"/>
    <property type="match status" value="1"/>
</dbReference>
<protein>
    <submittedName>
        <fullName evidence="9">JAB domain-containing protein</fullName>
    </submittedName>
</protein>
<dbReference type="Gene3D" id="3.40.140.10">
    <property type="entry name" value="Cytidine Deaminase, domain 2"/>
    <property type="match status" value="1"/>
</dbReference>
<feature type="domain" description="MPN" evidence="8">
    <location>
        <begin position="102"/>
        <end position="225"/>
    </location>
</feature>
<reference evidence="9 10" key="1">
    <citation type="submission" date="2019-01" db="EMBL/GenBank/DDBJ databases">
        <title>Draft genome sequences of the type strains of six Macrococcus species.</title>
        <authorList>
            <person name="Mazhar S."/>
            <person name="Altermann E."/>
            <person name="Hill C."/>
            <person name="Mcauliffe O."/>
        </authorList>
    </citation>
    <scope>NUCLEOTIDE SEQUENCE [LARGE SCALE GENOMIC DNA]</scope>
    <source>
        <strain evidence="9 10">ATCC 51825</strain>
    </source>
</reference>
<evidence type="ECO:0000256" key="6">
    <source>
        <dbReference type="ARBA" id="ARBA00023049"/>
    </source>
</evidence>
<keyword evidence="6" id="KW-0482">Metalloprotease</keyword>
<dbReference type="NCBIfam" id="NF000642">
    <property type="entry name" value="PRK00024.1"/>
    <property type="match status" value="1"/>
</dbReference>
<dbReference type="Pfam" id="PF04002">
    <property type="entry name" value="RadC"/>
    <property type="match status" value="1"/>
</dbReference>
<dbReference type="InterPro" id="IPR025657">
    <property type="entry name" value="RadC_JAB"/>
</dbReference>
<comment type="similarity">
    <text evidence="1 7">Belongs to the UPF0758 family.</text>
</comment>
<proteinExistence type="inferred from homology"/>
<evidence type="ECO:0000256" key="2">
    <source>
        <dbReference type="ARBA" id="ARBA00022670"/>
    </source>
</evidence>
<keyword evidence="2" id="KW-0645">Protease</keyword>
<dbReference type="GO" id="GO:0046872">
    <property type="term" value="F:metal ion binding"/>
    <property type="evidence" value="ECO:0007669"/>
    <property type="project" value="UniProtKB-KW"/>
</dbReference>
<dbReference type="InterPro" id="IPR037518">
    <property type="entry name" value="MPN"/>
</dbReference>
<dbReference type="InterPro" id="IPR001405">
    <property type="entry name" value="UPF0758"/>
</dbReference>
<evidence type="ECO:0000313" key="9">
    <source>
        <dbReference type="EMBL" id="TDM15667.1"/>
    </source>
</evidence>
<organism evidence="9 10">
    <name type="scientific">Macrococcus bovicus</name>
    <dbReference type="NCBI Taxonomy" id="69968"/>
    <lineage>
        <taxon>Bacteria</taxon>
        <taxon>Bacillati</taxon>
        <taxon>Bacillota</taxon>
        <taxon>Bacilli</taxon>
        <taxon>Bacillales</taxon>
        <taxon>Staphylococcaceae</taxon>
        <taxon>Macrococcus</taxon>
    </lineage>
</organism>
<dbReference type="AlphaFoldDB" id="A0A4R6C2S8"/>
<dbReference type="PROSITE" id="PS50249">
    <property type="entry name" value="MPN"/>
    <property type="match status" value="1"/>
</dbReference>
<keyword evidence="10" id="KW-1185">Reference proteome</keyword>
<evidence type="ECO:0000256" key="1">
    <source>
        <dbReference type="ARBA" id="ARBA00010243"/>
    </source>
</evidence>
<dbReference type="Proteomes" id="UP000294843">
    <property type="component" value="Unassembled WGS sequence"/>
</dbReference>
<dbReference type="EMBL" id="SCWF01000001">
    <property type="protein sequence ID" value="TDM15667.1"/>
    <property type="molecule type" value="Genomic_DNA"/>
</dbReference>
<evidence type="ECO:0000256" key="5">
    <source>
        <dbReference type="ARBA" id="ARBA00022833"/>
    </source>
</evidence>
<evidence type="ECO:0000256" key="7">
    <source>
        <dbReference type="RuleBase" id="RU003797"/>
    </source>
</evidence>
<dbReference type="Pfam" id="PF20582">
    <property type="entry name" value="UPF0758_N"/>
    <property type="match status" value="1"/>
</dbReference>
<dbReference type="GO" id="GO:0006508">
    <property type="term" value="P:proteolysis"/>
    <property type="evidence" value="ECO:0007669"/>
    <property type="project" value="UniProtKB-KW"/>
</dbReference>
<dbReference type="InterPro" id="IPR046778">
    <property type="entry name" value="UPF0758_N"/>
</dbReference>
<dbReference type="PANTHER" id="PTHR30471:SF3">
    <property type="entry name" value="UPF0758 PROTEIN YEES-RELATED"/>
    <property type="match status" value="1"/>
</dbReference>
<gene>
    <name evidence="9" type="ORF">ERX55_01805</name>
</gene>
<evidence type="ECO:0000259" key="8">
    <source>
        <dbReference type="PROSITE" id="PS50249"/>
    </source>
</evidence>
<dbReference type="OrthoDB" id="9804482at2"/>